<gene>
    <name evidence="2" type="ORF">FHU36_000274</name>
</gene>
<dbReference type="Proteomes" id="UP000583800">
    <property type="component" value="Unassembled WGS sequence"/>
</dbReference>
<proteinExistence type="predicted"/>
<feature type="transmembrane region" description="Helical" evidence="1">
    <location>
        <begin position="50"/>
        <end position="68"/>
    </location>
</feature>
<dbReference type="RefSeq" id="WP_185081989.1">
    <property type="nucleotide sequence ID" value="NZ_JACHJB010000001.1"/>
</dbReference>
<dbReference type="EMBL" id="JACHJB010000001">
    <property type="protein sequence ID" value="MBB6343765.1"/>
    <property type="molecule type" value="Genomic_DNA"/>
</dbReference>
<organism evidence="2 3">
    <name type="scientific">Nonomuraea muscovyensis</name>
    <dbReference type="NCBI Taxonomy" id="1124761"/>
    <lineage>
        <taxon>Bacteria</taxon>
        <taxon>Bacillati</taxon>
        <taxon>Actinomycetota</taxon>
        <taxon>Actinomycetes</taxon>
        <taxon>Streptosporangiales</taxon>
        <taxon>Streptosporangiaceae</taxon>
        <taxon>Nonomuraea</taxon>
    </lineage>
</organism>
<reference evidence="2 3" key="1">
    <citation type="submission" date="2020-08" db="EMBL/GenBank/DDBJ databases">
        <title>Sequencing the genomes of 1000 actinobacteria strains.</title>
        <authorList>
            <person name="Klenk H.-P."/>
        </authorList>
    </citation>
    <scope>NUCLEOTIDE SEQUENCE [LARGE SCALE GENOMIC DNA]</scope>
    <source>
        <strain evidence="2 3">DSM 45913</strain>
    </source>
</reference>
<keyword evidence="1" id="KW-0472">Membrane</keyword>
<keyword evidence="3" id="KW-1185">Reference proteome</keyword>
<evidence type="ECO:0008006" key="4">
    <source>
        <dbReference type="Google" id="ProtNLM"/>
    </source>
</evidence>
<evidence type="ECO:0000313" key="3">
    <source>
        <dbReference type="Proteomes" id="UP000583800"/>
    </source>
</evidence>
<accession>A0A7X0BVV0</accession>
<name>A0A7X0BVV0_9ACTN</name>
<evidence type="ECO:0000256" key="1">
    <source>
        <dbReference type="SAM" id="Phobius"/>
    </source>
</evidence>
<keyword evidence="1" id="KW-0812">Transmembrane</keyword>
<evidence type="ECO:0000313" key="2">
    <source>
        <dbReference type="EMBL" id="MBB6343765.1"/>
    </source>
</evidence>
<protein>
    <recommendedName>
        <fullName evidence="4">DUF2637 domain-containing protein</fullName>
    </recommendedName>
</protein>
<sequence length="300" mass="31027">MKRDWVLIVSVVLVAASTVIASFTAQAGLGVLAGWKAGVDVFGVELRLSWLLPLTVDAYGIGATRIATNKRAYSAEVRRHAFGHALAAVAVSVVANAVFHLIEAGVIVLGSSAWLLVVAVSIVPPVALGGLAHLLSIAARDEVETVPDVPAAVPGVPATVGESPTVEVERVGYSPATSSTIVESERSTATEIAAPLRFPFAVPAVYPPVPVQVAPVPDAGKSNTSEPVEPAGTEGQVHAGTAVLEHPPIVQKAVEEFAETLRGGQTPPVREIKARLGVGTDRAREVRVYLDRLATSGASS</sequence>
<keyword evidence="1" id="KW-1133">Transmembrane helix</keyword>
<dbReference type="AlphaFoldDB" id="A0A7X0BVV0"/>
<feature type="transmembrane region" description="Helical" evidence="1">
    <location>
        <begin position="80"/>
        <end position="102"/>
    </location>
</feature>
<feature type="transmembrane region" description="Helical" evidence="1">
    <location>
        <begin position="114"/>
        <end position="135"/>
    </location>
</feature>
<comment type="caution">
    <text evidence="2">The sequence shown here is derived from an EMBL/GenBank/DDBJ whole genome shotgun (WGS) entry which is preliminary data.</text>
</comment>